<evidence type="ECO:0000313" key="3">
    <source>
        <dbReference type="Proteomes" id="UP000184356"/>
    </source>
</evidence>
<evidence type="ECO:0008006" key="4">
    <source>
        <dbReference type="Google" id="ProtNLM"/>
    </source>
</evidence>
<sequence length="85" mass="9225">MSAHGAGTPTLYILRSLLLMMLVLRPLIQIDSKDSTIGIEIRIHHQSPPTGPLRHAQFSSGRTQILRLYGSSSVPMSGVCLPCLS</sequence>
<dbReference type="GeneID" id="63761893"/>
<dbReference type="EMBL" id="KV878582">
    <property type="protein sequence ID" value="OJJ64329.1"/>
    <property type="molecule type" value="Genomic_DNA"/>
</dbReference>
<feature type="chain" id="PRO_5013222510" description="Secreted protein" evidence="1">
    <location>
        <begin position="33"/>
        <end position="85"/>
    </location>
</feature>
<dbReference type="VEuPathDB" id="FungiDB:ASPSYDRAFT_39028"/>
<organism evidence="2 3">
    <name type="scientific">Aspergillus sydowii CBS 593.65</name>
    <dbReference type="NCBI Taxonomy" id="1036612"/>
    <lineage>
        <taxon>Eukaryota</taxon>
        <taxon>Fungi</taxon>
        <taxon>Dikarya</taxon>
        <taxon>Ascomycota</taxon>
        <taxon>Pezizomycotina</taxon>
        <taxon>Eurotiomycetes</taxon>
        <taxon>Eurotiomycetidae</taxon>
        <taxon>Eurotiales</taxon>
        <taxon>Aspergillaceae</taxon>
        <taxon>Aspergillus</taxon>
        <taxon>Aspergillus subgen. Nidulantes</taxon>
    </lineage>
</organism>
<keyword evidence="1" id="KW-0732">Signal</keyword>
<evidence type="ECO:0000256" key="1">
    <source>
        <dbReference type="SAM" id="SignalP"/>
    </source>
</evidence>
<protein>
    <recommendedName>
        <fullName evidence="4">Secreted protein</fullName>
    </recommendedName>
</protein>
<evidence type="ECO:0000313" key="2">
    <source>
        <dbReference type="EMBL" id="OJJ64329.1"/>
    </source>
</evidence>
<name>A0A1L9TY38_9EURO</name>
<dbReference type="AlphaFoldDB" id="A0A1L9TY38"/>
<accession>A0A1L9TY38</accession>
<dbReference type="Proteomes" id="UP000184356">
    <property type="component" value="Unassembled WGS sequence"/>
</dbReference>
<dbReference type="RefSeq" id="XP_040708135.1">
    <property type="nucleotide sequence ID" value="XM_040845820.1"/>
</dbReference>
<proteinExistence type="predicted"/>
<dbReference type="OrthoDB" id="10591459at2759"/>
<gene>
    <name evidence="2" type="ORF">ASPSYDRAFT_39028</name>
</gene>
<keyword evidence="3" id="KW-1185">Reference proteome</keyword>
<feature type="signal peptide" evidence="1">
    <location>
        <begin position="1"/>
        <end position="32"/>
    </location>
</feature>
<reference evidence="3" key="1">
    <citation type="journal article" date="2017" name="Genome Biol.">
        <title>Comparative genomics reveals high biological diversity and specific adaptations in the industrially and medically important fungal genus Aspergillus.</title>
        <authorList>
            <person name="de Vries R.P."/>
            <person name="Riley R."/>
            <person name="Wiebenga A."/>
            <person name="Aguilar-Osorio G."/>
            <person name="Amillis S."/>
            <person name="Uchima C.A."/>
            <person name="Anderluh G."/>
            <person name="Asadollahi M."/>
            <person name="Askin M."/>
            <person name="Barry K."/>
            <person name="Battaglia E."/>
            <person name="Bayram O."/>
            <person name="Benocci T."/>
            <person name="Braus-Stromeyer S.A."/>
            <person name="Caldana C."/>
            <person name="Canovas D."/>
            <person name="Cerqueira G.C."/>
            <person name="Chen F."/>
            <person name="Chen W."/>
            <person name="Choi C."/>
            <person name="Clum A."/>
            <person name="Dos Santos R.A."/>
            <person name="Damasio A.R."/>
            <person name="Diallinas G."/>
            <person name="Emri T."/>
            <person name="Fekete E."/>
            <person name="Flipphi M."/>
            <person name="Freyberg S."/>
            <person name="Gallo A."/>
            <person name="Gournas C."/>
            <person name="Habgood R."/>
            <person name="Hainaut M."/>
            <person name="Harispe M.L."/>
            <person name="Henrissat B."/>
            <person name="Hilden K.S."/>
            <person name="Hope R."/>
            <person name="Hossain A."/>
            <person name="Karabika E."/>
            <person name="Karaffa L."/>
            <person name="Karanyi Z."/>
            <person name="Krasevec N."/>
            <person name="Kuo A."/>
            <person name="Kusch H."/>
            <person name="LaButti K."/>
            <person name="Lagendijk E.L."/>
            <person name="Lapidus A."/>
            <person name="Levasseur A."/>
            <person name="Lindquist E."/>
            <person name="Lipzen A."/>
            <person name="Logrieco A.F."/>
            <person name="MacCabe A."/>
            <person name="Maekelae M.R."/>
            <person name="Malavazi I."/>
            <person name="Melin P."/>
            <person name="Meyer V."/>
            <person name="Mielnichuk N."/>
            <person name="Miskei M."/>
            <person name="Molnar A.P."/>
            <person name="Mule G."/>
            <person name="Ngan C.Y."/>
            <person name="Orejas M."/>
            <person name="Orosz E."/>
            <person name="Ouedraogo J.P."/>
            <person name="Overkamp K.M."/>
            <person name="Park H.-S."/>
            <person name="Perrone G."/>
            <person name="Piumi F."/>
            <person name="Punt P.J."/>
            <person name="Ram A.F."/>
            <person name="Ramon A."/>
            <person name="Rauscher S."/>
            <person name="Record E."/>
            <person name="Riano-Pachon D.M."/>
            <person name="Robert V."/>
            <person name="Roehrig J."/>
            <person name="Ruller R."/>
            <person name="Salamov A."/>
            <person name="Salih N.S."/>
            <person name="Samson R.A."/>
            <person name="Sandor E."/>
            <person name="Sanguinetti M."/>
            <person name="Schuetze T."/>
            <person name="Sepcic K."/>
            <person name="Shelest E."/>
            <person name="Sherlock G."/>
            <person name="Sophianopoulou V."/>
            <person name="Squina F.M."/>
            <person name="Sun H."/>
            <person name="Susca A."/>
            <person name="Todd R.B."/>
            <person name="Tsang A."/>
            <person name="Unkles S.E."/>
            <person name="van de Wiele N."/>
            <person name="van Rossen-Uffink D."/>
            <person name="Oliveira J.V."/>
            <person name="Vesth T.C."/>
            <person name="Visser J."/>
            <person name="Yu J.-H."/>
            <person name="Zhou M."/>
            <person name="Andersen M.R."/>
            <person name="Archer D.B."/>
            <person name="Baker S.E."/>
            <person name="Benoit I."/>
            <person name="Brakhage A.A."/>
            <person name="Braus G.H."/>
            <person name="Fischer R."/>
            <person name="Frisvad J.C."/>
            <person name="Goldman G.H."/>
            <person name="Houbraken J."/>
            <person name="Oakley B."/>
            <person name="Pocsi I."/>
            <person name="Scazzocchio C."/>
            <person name="Seiboth B."/>
            <person name="vanKuyk P.A."/>
            <person name="Wortman J."/>
            <person name="Dyer P.S."/>
            <person name="Grigoriev I.V."/>
        </authorList>
    </citation>
    <scope>NUCLEOTIDE SEQUENCE [LARGE SCALE GENOMIC DNA]</scope>
    <source>
        <strain evidence="3">CBS 593.65</strain>
    </source>
</reference>